<sequence>MTSPQLAEMKDDDDSGEDDDDDVEGEELFPVAELSTDINPARPTAPDLCPVEAGEEVSVGTGWVRSGDSGPSPGILTSSTVSAHHTRAGSFPEALFGLASGNGLNLATTGLAWLQANQLPETP</sequence>
<dbReference type="EMBL" id="JAGKHQ010000007">
    <property type="protein sequence ID" value="KAG7511623.1"/>
    <property type="molecule type" value="Genomic_DNA"/>
</dbReference>
<keyword evidence="3" id="KW-1185">Reference proteome</keyword>
<gene>
    <name evidence="2" type="ORF">JOB18_005630</name>
</gene>
<proteinExistence type="predicted"/>
<evidence type="ECO:0000313" key="2">
    <source>
        <dbReference type="EMBL" id="KAG7511623.1"/>
    </source>
</evidence>
<dbReference type="Proteomes" id="UP000693946">
    <property type="component" value="Linkage Group LG15"/>
</dbReference>
<feature type="region of interest" description="Disordered" evidence="1">
    <location>
        <begin position="1"/>
        <end position="26"/>
    </location>
</feature>
<comment type="caution">
    <text evidence="2">The sequence shown here is derived from an EMBL/GenBank/DDBJ whole genome shotgun (WGS) entry which is preliminary data.</text>
</comment>
<dbReference type="AlphaFoldDB" id="A0AAV6S139"/>
<reference evidence="2 3" key="1">
    <citation type="journal article" date="2021" name="Sci. Rep.">
        <title>Chromosome anchoring in Senegalese sole (Solea senegalensis) reveals sex-associated markers and genome rearrangements in flatfish.</title>
        <authorList>
            <person name="Guerrero-Cozar I."/>
            <person name="Gomez-Garrido J."/>
            <person name="Berbel C."/>
            <person name="Martinez-Blanch J.F."/>
            <person name="Alioto T."/>
            <person name="Claros M.G."/>
            <person name="Gagnaire P.A."/>
            <person name="Manchado M."/>
        </authorList>
    </citation>
    <scope>NUCLEOTIDE SEQUENCE [LARGE SCALE GENOMIC DNA]</scope>
    <source>
        <strain evidence="2">Sse05_10M</strain>
    </source>
</reference>
<feature type="compositionally biased region" description="Acidic residues" evidence="1">
    <location>
        <begin position="10"/>
        <end position="26"/>
    </location>
</feature>
<evidence type="ECO:0000313" key="3">
    <source>
        <dbReference type="Proteomes" id="UP000693946"/>
    </source>
</evidence>
<evidence type="ECO:0000256" key="1">
    <source>
        <dbReference type="SAM" id="MobiDB-lite"/>
    </source>
</evidence>
<organism evidence="2 3">
    <name type="scientific">Solea senegalensis</name>
    <name type="common">Senegalese sole</name>
    <dbReference type="NCBI Taxonomy" id="28829"/>
    <lineage>
        <taxon>Eukaryota</taxon>
        <taxon>Metazoa</taxon>
        <taxon>Chordata</taxon>
        <taxon>Craniata</taxon>
        <taxon>Vertebrata</taxon>
        <taxon>Euteleostomi</taxon>
        <taxon>Actinopterygii</taxon>
        <taxon>Neopterygii</taxon>
        <taxon>Teleostei</taxon>
        <taxon>Neoteleostei</taxon>
        <taxon>Acanthomorphata</taxon>
        <taxon>Carangaria</taxon>
        <taxon>Pleuronectiformes</taxon>
        <taxon>Pleuronectoidei</taxon>
        <taxon>Soleidae</taxon>
        <taxon>Solea</taxon>
    </lineage>
</organism>
<name>A0AAV6S139_SOLSE</name>
<accession>A0AAV6S139</accession>
<protein>
    <submittedName>
        <fullName evidence="2">Uncharacterized protein</fullName>
    </submittedName>
</protein>